<organism evidence="3 4">
    <name type="scientific">Thiorhodovibrio winogradskyi</name>
    <dbReference type="NCBI Taxonomy" id="77007"/>
    <lineage>
        <taxon>Bacteria</taxon>
        <taxon>Pseudomonadati</taxon>
        <taxon>Pseudomonadota</taxon>
        <taxon>Gammaproteobacteria</taxon>
        <taxon>Chromatiales</taxon>
        <taxon>Chromatiaceae</taxon>
        <taxon>Thiorhodovibrio</taxon>
    </lineage>
</organism>
<gene>
    <name evidence="3" type="ORF">Thiowin_04608</name>
</gene>
<feature type="region of interest" description="Disordered" evidence="1">
    <location>
        <begin position="297"/>
        <end position="318"/>
    </location>
</feature>
<evidence type="ECO:0000256" key="1">
    <source>
        <dbReference type="SAM" id="MobiDB-lite"/>
    </source>
</evidence>
<dbReference type="Proteomes" id="UP001432180">
    <property type="component" value="Chromosome"/>
</dbReference>
<evidence type="ECO:0000313" key="3">
    <source>
        <dbReference type="EMBL" id="WPL19479.1"/>
    </source>
</evidence>
<keyword evidence="4" id="KW-1185">Reference proteome</keyword>
<proteinExistence type="predicted"/>
<accession>A0ABZ0SG54</accession>
<dbReference type="InterPro" id="IPR025641">
    <property type="entry name" value="DUF4340"/>
</dbReference>
<evidence type="ECO:0000259" key="2">
    <source>
        <dbReference type="Pfam" id="PF14238"/>
    </source>
</evidence>
<sequence length="362" mass="38885">MADQTLDKSSSTASARVAAGASAWQAALRTPLVMGLAGLLAVQLLVAAVSGGNRLAPAASESPLAGFDAQRIDQLEISTGDGAAALVLNRAEAGWTIAALGDFPADSSRVDQLLETIAELHRPLPIATSAAARQRFKVADDNFEQRIVLQDGSDTLATLFLGDSPGFRRRYLRPAGDEGVYDVRFEVFNLSAQPNDWIARDQLRLERDRIQRLAGEGWSLTKKDDSWTLADTSSESEGTLDQTKVEALLTTLANLGYREVLGTEAPEGFDPDAAMFRLEISLGEDGEQEYLIAPLRSADQSDESTDEQADDQAEDPTGLGQDYVLKAASSPYYFLLADFDLGPLIGLDASKLVKAPAHVQNE</sequence>
<protein>
    <recommendedName>
        <fullName evidence="2">DUF4340 domain-containing protein</fullName>
    </recommendedName>
</protein>
<dbReference type="EMBL" id="CP121472">
    <property type="protein sequence ID" value="WPL19479.1"/>
    <property type="molecule type" value="Genomic_DNA"/>
</dbReference>
<feature type="compositionally biased region" description="Acidic residues" evidence="1">
    <location>
        <begin position="300"/>
        <end position="314"/>
    </location>
</feature>
<name>A0ABZ0SG54_9GAMM</name>
<dbReference type="Pfam" id="PF14238">
    <property type="entry name" value="DUF4340"/>
    <property type="match status" value="1"/>
</dbReference>
<evidence type="ECO:0000313" key="4">
    <source>
        <dbReference type="Proteomes" id="UP001432180"/>
    </source>
</evidence>
<reference evidence="3 4" key="1">
    <citation type="journal article" date="2023" name="Microorganisms">
        <title>Thiorhodovibrio frisius and Trv. litoralis spp. nov., Two Novel Members from a Clade of Fastidious Purple Sulfur Bacteria That Exhibit Unique Red-Shifted Light-Harvesting Capabilities.</title>
        <authorList>
            <person name="Methner A."/>
            <person name="Kuzyk S.B."/>
            <person name="Petersen J."/>
            <person name="Bauer S."/>
            <person name="Brinkmann H."/>
            <person name="Sichau K."/>
            <person name="Wanner G."/>
            <person name="Wolf J."/>
            <person name="Neumann-Schaal M."/>
            <person name="Henke P."/>
            <person name="Tank M."/>
            <person name="Sproer C."/>
            <person name="Bunk B."/>
            <person name="Overmann J."/>
        </authorList>
    </citation>
    <scope>NUCLEOTIDE SEQUENCE [LARGE SCALE GENOMIC DNA]</scope>
    <source>
        <strain evidence="3 4">DSM 6702</strain>
    </source>
</reference>
<dbReference type="RefSeq" id="WP_328985220.1">
    <property type="nucleotide sequence ID" value="NZ_CP121472.1"/>
</dbReference>
<feature type="domain" description="DUF4340" evidence="2">
    <location>
        <begin position="95"/>
        <end position="269"/>
    </location>
</feature>